<dbReference type="SUPFAM" id="SSF52540">
    <property type="entry name" value="P-loop containing nucleoside triphosphate hydrolases"/>
    <property type="match status" value="1"/>
</dbReference>
<accession>A0A6J4M2U4</accession>
<dbReference type="InterPro" id="IPR027417">
    <property type="entry name" value="P-loop_NTPase"/>
</dbReference>
<organism evidence="1">
    <name type="scientific">uncultured Frankineae bacterium</name>
    <dbReference type="NCBI Taxonomy" id="437475"/>
    <lineage>
        <taxon>Bacteria</taxon>
        <taxon>Bacillati</taxon>
        <taxon>Actinomycetota</taxon>
        <taxon>Actinomycetes</taxon>
        <taxon>Frankiales</taxon>
        <taxon>environmental samples</taxon>
    </lineage>
</organism>
<name>A0A6J4M2U4_9ACTN</name>
<proteinExistence type="predicted"/>
<dbReference type="EMBL" id="CADCUE010000204">
    <property type="protein sequence ID" value="CAA9348544.1"/>
    <property type="molecule type" value="Genomic_DNA"/>
</dbReference>
<reference evidence="1" key="1">
    <citation type="submission" date="2020-02" db="EMBL/GenBank/DDBJ databases">
        <authorList>
            <person name="Meier V. D."/>
        </authorList>
    </citation>
    <scope>NUCLEOTIDE SEQUENCE</scope>
    <source>
        <strain evidence="1">AVDCRST_MAG16</strain>
    </source>
</reference>
<feature type="non-terminal residue" evidence="1">
    <location>
        <position position="39"/>
    </location>
</feature>
<gene>
    <name evidence="1" type="ORF">AVDCRST_MAG16-2170</name>
</gene>
<protein>
    <submittedName>
        <fullName evidence="1">Uncharacterized protein</fullName>
    </submittedName>
</protein>
<dbReference type="AlphaFoldDB" id="A0A6J4M2U4"/>
<sequence>MPKSAQARGDAASAAPAPRPADLVRNVAVVGHSGAGKTT</sequence>
<evidence type="ECO:0000313" key="1">
    <source>
        <dbReference type="EMBL" id="CAA9348544.1"/>
    </source>
</evidence>